<name>A0A1Q9JHV5_9FIRM</name>
<keyword evidence="1" id="KW-1133">Transmembrane helix</keyword>
<gene>
    <name evidence="2" type="ORF">BHK98_06735</name>
</gene>
<accession>A0A1Q9JHV5</accession>
<evidence type="ECO:0000313" key="3">
    <source>
        <dbReference type="Proteomes" id="UP000187404"/>
    </source>
</evidence>
<evidence type="ECO:0000313" key="2">
    <source>
        <dbReference type="EMBL" id="OLR55783.1"/>
    </source>
</evidence>
<keyword evidence="1" id="KW-0812">Transmembrane</keyword>
<dbReference type="EMBL" id="MJIE01000001">
    <property type="protein sequence ID" value="OLR55783.1"/>
    <property type="molecule type" value="Genomic_DNA"/>
</dbReference>
<proteinExistence type="predicted"/>
<reference evidence="2 3" key="1">
    <citation type="journal article" date="2016" name="Appl. Environ. Microbiol.">
        <title>Function and Phylogeny of Bacterial Butyryl Coenzyme A:Acetate Transferases and Their Diversity in the Proximal Colon of Swine.</title>
        <authorList>
            <person name="Trachsel J."/>
            <person name="Bayles D.O."/>
            <person name="Looft T."/>
            <person name="Levine U.Y."/>
            <person name="Allen H.K."/>
        </authorList>
    </citation>
    <scope>NUCLEOTIDE SEQUENCE [LARGE SCALE GENOMIC DNA]</scope>
    <source>
        <strain evidence="2 3">68-3-10</strain>
    </source>
</reference>
<dbReference type="Proteomes" id="UP000187404">
    <property type="component" value="Unassembled WGS sequence"/>
</dbReference>
<sequence>MSAALGAAIALLFVVFRGAAGADGSGEAAESAGTLAIAGADIGIWILIVSVTFLVYGAVFWLVNFFLFGKRR</sequence>
<dbReference type="STRING" id="1261640.BHK98_06735"/>
<comment type="caution">
    <text evidence="2">The sequence shown here is derived from an EMBL/GenBank/DDBJ whole genome shotgun (WGS) entry which is preliminary data.</text>
</comment>
<feature type="transmembrane region" description="Helical" evidence="1">
    <location>
        <begin position="44"/>
        <end position="68"/>
    </location>
</feature>
<organism evidence="2 3">
    <name type="scientific">Hornefia porci</name>
    <dbReference type="NCBI Taxonomy" id="2652292"/>
    <lineage>
        <taxon>Bacteria</taxon>
        <taxon>Bacillati</taxon>
        <taxon>Bacillota</taxon>
        <taxon>Clostridia</taxon>
        <taxon>Peptostreptococcales</taxon>
        <taxon>Anaerovoracaceae</taxon>
        <taxon>Hornefia</taxon>
    </lineage>
</organism>
<keyword evidence="1" id="KW-0472">Membrane</keyword>
<evidence type="ECO:0000256" key="1">
    <source>
        <dbReference type="SAM" id="Phobius"/>
    </source>
</evidence>
<dbReference type="AlphaFoldDB" id="A0A1Q9JHV5"/>
<protein>
    <submittedName>
        <fullName evidence="2">Uncharacterized protein</fullName>
    </submittedName>
</protein>
<keyword evidence="3" id="KW-1185">Reference proteome</keyword>